<evidence type="ECO:0000313" key="1">
    <source>
        <dbReference type="EMBL" id="GBP54391.1"/>
    </source>
</evidence>
<organism evidence="1 2">
    <name type="scientific">Eumeta variegata</name>
    <name type="common">Bagworm moth</name>
    <name type="synonym">Eumeta japonica</name>
    <dbReference type="NCBI Taxonomy" id="151549"/>
    <lineage>
        <taxon>Eukaryota</taxon>
        <taxon>Metazoa</taxon>
        <taxon>Ecdysozoa</taxon>
        <taxon>Arthropoda</taxon>
        <taxon>Hexapoda</taxon>
        <taxon>Insecta</taxon>
        <taxon>Pterygota</taxon>
        <taxon>Neoptera</taxon>
        <taxon>Endopterygota</taxon>
        <taxon>Lepidoptera</taxon>
        <taxon>Glossata</taxon>
        <taxon>Ditrysia</taxon>
        <taxon>Tineoidea</taxon>
        <taxon>Psychidae</taxon>
        <taxon>Oiketicinae</taxon>
        <taxon>Eumeta</taxon>
    </lineage>
</organism>
<dbReference type="EMBL" id="BGZK01000646">
    <property type="protein sequence ID" value="GBP54391.1"/>
    <property type="molecule type" value="Genomic_DNA"/>
</dbReference>
<sequence>MYVIVQAVIKRFSPKRKKEEGAPAVEEIRSFSCVPWCMQSITRRLNNGVSAVTECELHTPIVCPRKK</sequence>
<keyword evidence="2" id="KW-1185">Reference proteome</keyword>
<protein>
    <submittedName>
        <fullName evidence="1">Uncharacterized protein</fullName>
    </submittedName>
</protein>
<accession>A0A4C1WSZ3</accession>
<proteinExistence type="predicted"/>
<evidence type="ECO:0000313" key="2">
    <source>
        <dbReference type="Proteomes" id="UP000299102"/>
    </source>
</evidence>
<gene>
    <name evidence="1" type="ORF">EVAR_29467_1</name>
</gene>
<name>A0A4C1WSZ3_EUMVA</name>
<comment type="caution">
    <text evidence="1">The sequence shown here is derived from an EMBL/GenBank/DDBJ whole genome shotgun (WGS) entry which is preliminary data.</text>
</comment>
<reference evidence="1 2" key="1">
    <citation type="journal article" date="2019" name="Commun. Biol.">
        <title>The bagworm genome reveals a unique fibroin gene that provides high tensile strength.</title>
        <authorList>
            <person name="Kono N."/>
            <person name="Nakamura H."/>
            <person name="Ohtoshi R."/>
            <person name="Tomita M."/>
            <person name="Numata K."/>
            <person name="Arakawa K."/>
        </authorList>
    </citation>
    <scope>NUCLEOTIDE SEQUENCE [LARGE SCALE GENOMIC DNA]</scope>
</reference>
<dbReference type="AlphaFoldDB" id="A0A4C1WSZ3"/>
<dbReference type="Proteomes" id="UP000299102">
    <property type="component" value="Unassembled WGS sequence"/>
</dbReference>